<evidence type="ECO:0000313" key="3">
    <source>
        <dbReference type="Proteomes" id="UP000830454"/>
    </source>
</evidence>
<reference evidence="2" key="2">
    <citation type="submission" date="2022-04" db="EMBL/GenBank/DDBJ databases">
        <title>Complete Genome Sequence of Flavobacterium sediminilitoris YSM-43, Isolated from a Tidal Sediment.</title>
        <authorList>
            <person name="Lee P.A."/>
        </authorList>
    </citation>
    <scope>NUCLEOTIDE SEQUENCE</scope>
    <source>
        <strain evidence="2">YSM-43</strain>
    </source>
</reference>
<feature type="signal peptide" evidence="1">
    <location>
        <begin position="1"/>
        <end position="18"/>
    </location>
</feature>
<reference evidence="2" key="1">
    <citation type="submission" date="2021-12" db="EMBL/GenBank/DDBJ databases">
        <authorList>
            <person name="Cha I.-T."/>
            <person name="Lee K.-E."/>
            <person name="Park S.-J."/>
        </authorList>
    </citation>
    <scope>NUCLEOTIDE SEQUENCE</scope>
    <source>
        <strain evidence="2">YSM-43</strain>
    </source>
</reference>
<organism evidence="2 3">
    <name type="scientific">Flavobacterium sediminilitoris</name>
    <dbReference type="NCBI Taxonomy" id="2024526"/>
    <lineage>
        <taxon>Bacteria</taxon>
        <taxon>Pseudomonadati</taxon>
        <taxon>Bacteroidota</taxon>
        <taxon>Flavobacteriia</taxon>
        <taxon>Flavobacteriales</taxon>
        <taxon>Flavobacteriaceae</taxon>
        <taxon>Flavobacterium</taxon>
    </lineage>
</organism>
<feature type="chain" id="PRO_5046525333" evidence="1">
    <location>
        <begin position="19"/>
        <end position="226"/>
    </location>
</feature>
<accession>A0ABY4HIT4</accession>
<proteinExistence type="predicted"/>
<dbReference type="RefSeq" id="WP_045972438.1">
    <property type="nucleotide sequence ID" value="NZ_CP090145.1"/>
</dbReference>
<keyword evidence="1" id="KW-0732">Signal</keyword>
<dbReference type="InterPro" id="IPR025636">
    <property type="entry name" value="DUF4294"/>
</dbReference>
<evidence type="ECO:0000313" key="2">
    <source>
        <dbReference type="EMBL" id="UOX32743.1"/>
    </source>
</evidence>
<sequence>MKKNIIYILFFCSLFVNAQVQDTLKMTEQDSSLLYSIELKEVVVSKDDVSGVDLEKQKLLILKRRVYKTYPYATMTSQKLKQLNETMDKLKTNKEKKKYFKIVEKYLQEEFEPRLKKLSRKDGQILVKLIYRQTGQTTFDLIKDYKSGWKAFWSNNTAKLFDINIKEDYKPFDELEDFYIESILITAFRNGSLQNQSPANEVDIKQLAKVWREKVEKMKAERLDNK</sequence>
<evidence type="ECO:0000256" key="1">
    <source>
        <dbReference type="SAM" id="SignalP"/>
    </source>
</evidence>
<dbReference type="EMBL" id="CP090145">
    <property type="protein sequence ID" value="UOX32743.1"/>
    <property type="molecule type" value="Genomic_DNA"/>
</dbReference>
<name>A0ABY4HIT4_9FLAO</name>
<protein>
    <submittedName>
        <fullName evidence="2">DUF4294 domain-containing protein</fullName>
    </submittedName>
</protein>
<gene>
    <name evidence="2" type="ORF">LXD69_11900</name>
</gene>
<dbReference type="Pfam" id="PF14127">
    <property type="entry name" value="DUF4294"/>
    <property type="match status" value="1"/>
</dbReference>
<dbReference type="Proteomes" id="UP000830454">
    <property type="component" value="Chromosome"/>
</dbReference>
<keyword evidence="3" id="KW-1185">Reference proteome</keyword>